<evidence type="ECO:0000256" key="6">
    <source>
        <dbReference type="ARBA" id="ARBA00022729"/>
    </source>
</evidence>
<gene>
    <name evidence="18" type="ORF">TVAG_293800</name>
</gene>
<keyword evidence="10 16" id="KW-1133">Transmembrane helix</keyword>
<evidence type="ECO:0000313" key="18">
    <source>
        <dbReference type="EMBL" id="EAX94650.1"/>
    </source>
</evidence>
<evidence type="ECO:0000256" key="4">
    <source>
        <dbReference type="ARBA" id="ARBA00022679"/>
    </source>
</evidence>
<keyword evidence="8" id="KW-0418">Kinase</keyword>
<comment type="subcellular location">
    <subcellularLocation>
        <location evidence="1">Cell membrane</location>
        <topology evidence="1">Single-pass type I membrane protein</topology>
    </subcellularLocation>
</comment>
<evidence type="ECO:0000256" key="2">
    <source>
        <dbReference type="ARBA" id="ARBA00011902"/>
    </source>
</evidence>
<dbReference type="EC" id="2.7.10.1" evidence="2"/>
<organism evidence="18 19">
    <name type="scientific">Trichomonas vaginalis (strain ATCC PRA-98 / G3)</name>
    <dbReference type="NCBI Taxonomy" id="412133"/>
    <lineage>
        <taxon>Eukaryota</taxon>
        <taxon>Metamonada</taxon>
        <taxon>Parabasalia</taxon>
        <taxon>Trichomonadida</taxon>
        <taxon>Trichomonadidae</taxon>
        <taxon>Trichomonas</taxon>
    </lineage>
</organism>
<sequence length="294" mass="31322">MPNSGGNGSYVAGNIYLKEPYKFYLYLGAKGEDQYKVDDYINPSPGGWNFGGFGGVDKCDIYPGNPTPPESGAGGGGAVDLRIDYIDINSPNLDHELLRKSLMSRIIVAGSGGGAVSDGKSIGFPGGNLNALNNRENMFGGTQTKGELGIGMNGTITDKNQGGPGGCGSGYRGCYNTFTNDMTVQWSFQVGGSGGSSYISGHPGCISPQYPSDTIANLTTPFHESNFYFSNTIMKNGNESMPDSYSTNNIVGHIGHGVCRITFLFNPYCQTQFVCYLSTISFFLNSLFIFLVSN</sequence>
<evidence type="ECO:0000256" key="9">
    <source>
        <dbReference type="ARBA" id="ARBA00022840"/>
    </source>
</evidence>
<keyword evidence="9" id="KW-0067">ATP-binding</keyword>
<evidence type="ECO:0000256" key="16">
    <source>
        <dbReference type="SAM" id="Phobius"/>
    </source>
</evidence>
<evidence type="ECO:0000256" key="7">
    <source>
        <dbReference type="ARBA" id="ARBA00022741"/>
    </source>
</evidence>
<evidence type="ECO:0000256" key="14">
    <source>
        <dbReference type="ARBA" id="ARBA00023170"/>
    </source>
</evidence>
<evidence type="ECO:0000256" key="1">
    <source>
        <dbReference type="ARBA" id="ARBA00004251"/>
    </source>
</evidence>
<dbReference type="GO" id="GO:0005886">
    <property type="term" value="C:plasma membrane"/>
    <property type="evidence" value="ECO:0007669"/>
    <property type="project" value="UniProtKB-SubCell"/>
</dbReference>
<proteinExistence type="predicted"/>
<keyword evidence="15" id="KW-0325">Glycoprotein</keyword>
<dbReference type="KEGG" id="tva:4752391"/>
<dbReference type="InterPro" id="IPR055163">
    <property type="entry name" value="ALK/LTK-like_GRD"/>
</dbReference>
<dbReference type="Pfam" id="PF12810">
    <property type="entry name" value="ALK_LTK_GRD"/>
    <property type="match status" value="1"/>
</dbReference>
<dbReference type="InParanoid" id="A2FKB0"/>
<dbReference type="EMBL" id="DS113845">
    <property type="protein sequence ID" value="EAX94650.1"/>
    <property type="molecule type" value="Genomic_DNA"/>
</dbReference>
<feature type="transmembrane region" description="Helical" evidence="16">
    <location>
        <begin position="273"/>
        <end position="292"/>
    </location>
</feature>
<feature type="domain" description="ALK/LTK-like glycine-rich" evidence="17">
    <location>
        <begin position="3"/>
        <end position="264"/>
    </location>
</feature>
<evidence type="ECO:0000256" key="13">
    <source>
        <dbReference type="ARBA" id="ARBA00023157"/>
    </source>
</evidence>
<keyword evidence="5 16" id="KW-0812">Transmembrane</keyword>
<reference evidence="18" key="2">
    <citation type="journal article" date="2007" name="Science">
        <title>Draft genome sequence of the sexually transmitted pathogen Trichomonas vaginalis.</title>
        <authorList>
            <person name="Carlton J.M."/>
            <person name="Hirt R.P."/>
            <person name="Silva J.C."/>
            <person name="Delcher A.L."/>
            <person name="Schatz M."/>
            <person name="Zhao Q."/>
            <person name="Wortman J.R."/>
            <person name="Bidwell S.L."/>
            <person name="Alsmark U.C.M."/>
            <person name="Besteiro S."/>
            <person name="Sicheritz-Ponten T."/>
            <person name="Noel C.J."/>
            <person name="Dacks J.B."/>
            <person name="Foster P.G."/>
            <person name="Simillion C."/>
            <person name="Van de Peer Y."/>
            <person name="Miranda-Saavedra D."/>
            <person name="Barton G.J."/>
            <person name="Westrop G.D."/>
            <person name="Mueller S."/>
            <person name="Dessi D."/>
            <person name="Fiori P.L."/>
            <person name="Ren Q."/>
            <person name="Paulsen I."/>
            <person name="Zhang H."/>
            <person name="Bastida-Corcuera F.D."/>
            <person name="Simoes-Barbosa A."/>
            <person name="Brown M.T."/>
            <person name="Hayes R.D."/>
            <person name="Mukherjee M."/>
            <person name="Okumura C.Y."/>
            <person name="Schneider R."/>
            <person name="Smith A.J."/>
            <person name="Vanacova S."/>
            <person name="Villalvazo M."/>
            <person name="Haas B.J."/>
            <person name="Pertea M."/>
            <person name="Feldblyum T.V."/>
            <person name="Utterback T.R."/>
            <person name="Shu C.L."/>
            <person name="Osoegawa K."/>
            <person name="de Jong P.J."/>
            <person name="Hrdy I."/>
            <person name="Horvathova L."/>
            <person name="Zubacova Z."/>
            <person name="Dolezal P."/>
            <person name="Malik S.B."/>
            <person name="Logsdon J.M. Jr."/>
            <person name="Henze K."/>
            <person name="Gupta A."/>
            <person name="Wang C.C."/>
            <person name="Dunne R.L."/>
            <person name="Upcroft J.A."/>
            <person name="Upcroft P."/>
            <person name="White O."/>
            <person name="Salzberg S.L."/>
            <person name="Tang P."/>
            <person name="Chiu C.-H."/>
            <person name="Lee Y.-S."/>
            <person name="Embley T.M."/>
            <person name="Coombs G.H."/>
            <person name="Mottram J.C."/>
            <person name="Tachezy J."/>
            <person name="Fraser-Liggett C.M."/>
            <person name="Johnson P.J."/>
        </authorList>
    </citation>
    <scope>NUCLEOTIDE SEQUENCE [LARGE SCALE GENOMIC DNA]</scope>
    <source>
        <strain evidence="18">G3</strain>
    </source>
</reference>
<keyword evidence="12" id="KW-0829">Tyrosine-protein kinase</keyword>
<dbReference type="GO" id="GO:0005524">
    <property type="term" value="F:ATP binding"/>
    <property type="evidence" value="ECO:0007669"/>
    <property type="project" value="UniProtKB-KW"/>
</dbReference>
<keyword evidence="11 16" id="KW-0472">Membrane</keyword>
<dbReference type="VEuPathDB" id="TrichDB:TVAG_293800"/>
<evidence type="ECO:0000256" key="11">
    <source>
        <dbReference type="ARBA" id="ARBA00023136"/>
    </source>
</evidence>
<evidence type="ECO:0000256" key="8">
    <source>
        <dbReference type="ARBA" id="ARBA00022777"/>
    </source>
</evidence>
<keyword evidence="4" id="KW-0808">Transferase</keyword>
<keyword evidence="3" id="KW-1003">Cell membrane</keyword>
<keyword evidence="14" id="KW-0675">Receptor</keyword>
<evidence type="ECO:0000313" key="19">
    <source>
        <dbReference type="Proteomes" id="UP000001542"/>
    </source>
</evidence>
<name>A2FKB0_TRIV3</name>
<evidence type="ECO:0000256" key="3">
    <source>
        <dbReference type="ARBA" id="ARBA00022475"/>
    </source>
</evidence>
<keyword evidence="13" id="KW-1015">Disulfide bond</keyword>
<protein>
    <recommendedName>
        <fullName evidence="2">receptor protein-tyrosine kinase</fullName>
        <ecNumber evidence="2">2.7.10.1</ecNumber>
    </recommendedName>
</protein>
<accession>A2FKB0</accession>
<dbReference type="VEuPathDB" id="TrichDB:TVAGG3_0619790"/>
<dbReference type="RefSeq" id="XP_001307580.1">
    <property type="nucleotide sequence ID" value="XM_001307579.1"/>
</dbReference>
<dbReference type="GO" id="GO:0004714">
    <property type="term" value="F:transmembrane receptor protein tyrosine kinase activity"/>
    <property type="evidence" value="ECO:0007669"/>
    <property type="project" value="UniProtKB-EC"/>
</dbReference>
<keyword evidence="6" id="KW-0732">Signal</keyword>
<evidence type="ECO:0000256" key="12">
    <source>
        <dbReference type="ARBA" id="ARBA00023137"/>
    </source>
</evidence>
<reference evidence="18" key="1">
    <citation type="submission" date="2006-10" db="EMBL/GenBank/DDBJ databases">
        <authorList>
            <person name="Amadeo P."/>
            <person name="Zhao Q."/>
            <person name="Wortman J."/>
            <person name="Fraser-Liggett C."/>
            <person name="Carlton J."/>
        </authorList>
    </citation>
    <scope>NUCLEOTIDE SEQUENCE</scope>
    <source>
        <strain evidence="18">G3</strain>
    </source>
</reference>
<dbReference type="AlphaFoldDB" id="A2FKB0"/>
<evidence type="ECO:0000256" key="15">
    <source>
        <dbReference type="ARBA" id="ARBA00023180"/>
    </source>
</evidence>
<evidence type="ECO:0000256" key="10">
    <source>
        <dbReference type="ARBA" id="ARBA00022989"/>
    </source>
</evidence>
<keyword evidence="7" id="KW-0547">Nucleotide-binding</keyword>
<evidence type="ECO:0000256" key="5">
    <source>
        <dbReference type="ARBA" id="ARBA00022692"/>
    </source>
</evidence>
<dbReference type="Proteomes" id="UP000001542">
    <property type="component" value="Unassembled WGS sequence"/>
</dbReference>
<evidence type="ECO:0000259" key="17">
    <source>
        <dbReference type="Pfam" id="PF12810"/>
    </source>
</evidence>
<keyword evidence="19" id="KW-1185">Reference proteome</keyword>